<reference evidence="9" key="2">
    <citation type="journal article" date="2018" name="MBio">
        <title>Insights into the evolution of host association through the isolation and characterization of a novel human periodontal pathobiont, Desulfobulbus oralis.</title>
        <authorList>
            <person name="Cross K.L."/>
            <person name="Chirania P."/>
            <person name="Xiong W."/>
            <person name="Beall C.J."/>
            <person name="Elkins J.G."/>
            <person name="Giannone R.J."/>
            <person name="Griffen A.L."/>
            <person name="Guss A.M."/>
            <person name="Hettich R.L."/>
            <person name="Joshi S.S."/>
            <person name="Mokrzan E.M."/>
            <person name="Martin R.K."/>
            <person name="Zhulin I.B."/>
            <person name="Leys E.J."/>
            <person name="Podar M."/>
        </authorList>
    </citation>
    <scope>NUCLEOTIDE SEQUENCE [LARGE SCALE GENOMIC DNA]</scope>
    <source>
        <strain evidence="9">ORNL</strain>
    </source>
</reference>
<reference evidence="9" key="1">
    <citation type="submission" date="2017-05" db="EMBL/GenBank/DDBJ databases">
        <authorList>
            <person name="Song R."/>
            <person name="Chenine A.L."/>
            <person name="Ruprecht R.M."/>
        </authorList>
    </citation>
    <scope>NUCLEOTIDE SEQUENCE</scope>
    <source>
        <strain evidence="9">ORNL</strain>
    </source>
</reference>
<keyword evidence="5 7" id="KW-1133">Transmembrane helix</keyword>
<evidence type="ECO:0000313" key="9">
    <source>
        <dbReference type="EMBL" id="AVD70115.1"/>
    </source>
</evidence>
<keyword evidence="10" id="KW-1185">Reference proteome</keyword>
<protein>
    <recommendedName>
        <fullName evidence="8">SSD domain-containing protein</fullName>
    </recommendedName>
</protein>
<accession>A0A2L1GKB6</accession>
<name>A0A2L1GKB6_9BACT</name>
<feature type="transmembrane region" description="Helical" evidence="7">
    <location>
        <begin position="421"/>
        <end position="440"/>
    </location>
</feature>
<dbReference type="SUPFAM" id="SSF82866">
    <property type="entry name" value="Multidrug efflux transporter AcrB transmembrane domain"/>
    <property type="match status" value="2"/>
</dbReference>
<evidence type="ECO:0000256" key="3">
    <source>
        <dbReference type="ARBA" id="ARBA00022475"/>
    </source>
</evidence>
<feature type="transmembrane region" description="Helical" evidence="7">
    <location>
        <begin position="288"/>
        <end position="308"/>
    </location>
</feature>
<feature type="transmembrane region" description="Helical" evidence="7">
    <location>
        <begin position="752"/>
        <end position="774"/>
    </location>
</feature>
<dbReference type="AlphaFoldDB" id="A0A2L1GKB6"/>
<feature type="transmembrane region" description="Helical" evidence="7">
    <location>
        <begin position="359"/>
        <end position="380"/>
    </location>
</feature>
<dbReference type="Pfam" id="PF03176">
    <property type="entry name" value="MMPL"/>
    <property type="match status" value="2"/>
</dbReference>
<feature type="transmembrane region" description="Helical" evidence="7">
    <location>
        <begin position="256"/>
        <end position="281"/>
    </location>
</feature>
<evidence type="ECO:0000259" key="8">
    <source>
        <dbReference type="PROSITE" id="PS50156"/>
    </source>
</evidence>
<feature type="transmembrane region" description="Helical" evidence="7">
    <location>
        <begin position="664"/>
        <end position="688"/>
    </location>
</feature>
<evidence type="ECO:0000256" key="2">
    <source>
        <dbReference type="ARBA" id="ARBA00010157"/>
    </source>
</evidence>
<feature type="transmembrane region" description="Helical" evidence="7">
    <location>
        <begin position="231"/>
        <end position="250"/>
    </location>
</feature>
<gene>
    <name evidence="9" type="ORF">CAY53_00310</name>
</gene>
<organism evidence="9 10">
    <name type="scientific">Desulfobulbus oralis</name>
    <dbReference type="NCBI Taxonomy" id="1986146"/>
    <lineage>
        <taxon>Bacteria</taxon>
        <taxon>Pseudomonadati</taxon>
        <taxon>Thermodesulfobacteriota</taxon>
        <taxon>Desulfobulbia</taxon>
        <taxon>Desulfobulbales</taxon>
        <taxon>Desulfobulbaceae</taxon>
        <taxon>Desulfobulbus</taxon>
    </lineage>
</organism>
<dbReference type="GO" id="GO:0005886">
    <property type="term" value="C:plasma membrane"/>
    <property type="evidence" value="ECO:0007669"/>
    <property type="project" value="UniProtKB-SubCell"/>
</dbReference>
<dbReference type="Proteomes" id="UP000239867">
    <property type="component" value="Chromosome"/>
</dbReference>
<keyword evidence="6 7" id="KW-0472">Membrane</keyword>
<comment type="subcellular location">
    <subcellularLocation>
        <location evidence="1">Cell membrane</location>
        <topology evidence="1">Multi-pass membrane protein</topology>
    </subcellularLocation>
</comment>
<feature type="transmembrane region" description="Helical" evidence="7">
    <location>
        <begin position="728"/>
        <end position="746"/>
    </location>
</feature>
<feature type="domain" description="SSD" evidence="8">
    <location>
        <begin position="257"/>
        <end position="382"/>
    </location>
</feature>
<dbReference type="Gene3D" id="1.20.1640.10">
    <property type="entry name" value="Multidrug efflux transporter AcrB transmembrane domain"/>
    <property type="match status" value="2"/>
</dbReference>
<dbReference type="KEGG" id="deo:CAY53_00310"/>
<evidence type="ECO:0000256" key="1">
    <source>
        <dbReference type="ARBA" id="ARBA00004651"/>
    </source>
</evidence>
<keyword evidence="4 7" id="KW-0812">Transmembrane</keyword>
<keyword evidence="3" id="KW-1003">Cell membrane</keyword>
<evidence type="ECO:0000256" key="7">
    <source>
        <dbReference type="SAM" id="Phobius"/>
    </source>
</evidence>
<evidence type="ECO:0000256" key="6">
    <source>
        <dbReference type="ARBA" id="ARBA00023136"/>
    </source>
</evidence>
<dbReference type="PROSITE" id="PS50156">
    <property type="entry name" value="SSD"/>
    <property type="match status" value="1"/>
</dbReference>
<feature type="transmembrane region" description="Helical" evidence="7">
    <location>
        <begin position="328"/>
        <end position="347"/>
    </location>
</feature>
<evidence type="ECO:0000313" key="10">
    <source>
        <dbReference type="Proteomes" id="UP000239867"/>
    </source>
</evidence>
<dbReference type="PANTHER" id="PTHR33406:SF6">
    <property type="entry name" value="MEMBRANE PROTEIN YDGH-RELATED"/>
    <property type="match status" value="1"/>
</dbReference>
<dbReference type="InterPro" id="IPR050545">
    <property type="entry name" value="Mycobact_MmpL"/>
</dbReference>
<evidence type="ECO:0000256" key="5">
    <source>
        <dbReference type="ARBA" id="ARBA00022989"/>
    </source>
</evidence>
<evidence type="ECO:0000256" key="4">
    <source>
        <dbReference type="ARBA" id="ARBA00022692"/>
    </source>
</evidence>
<proteinExistence type="inferred from homology"/>
<feature type="transmembrane region" description="Helical" evidence="7">
    <location>
        <begin position="626"/>
        <end position="644"/>
    </location>
</feature>
<feature type="transmembrane region" description="Helical" evidence="7">
    <location>
        <begin position="23"/>
        <end position="40"/>
    </location>
</feature>
<dbReference type="OrthoDB" id="174814at2"/>
<dbReference type="InterPro" id="IPR000731">
    <property type="entry name" value="SSD"/>
</dbReference>
<comment type="similarity">
    <text evidence="2">Belongs to the resistance-nodulation-cell division (RND) (TC 2.A.6) family. MmpL subfamily.</text>
</comment>
<dbReference type="PANTHER" id="PTHR33406">
    <property type="entry name" value="MEMBRANE PROTEIN MJ1562-RELATED"/>
    <property type="match status" value="1"/>
</dbReference>
<dbReference type="EMBL" id="CP021255">
    <property type="protein sequence ID" value="AVD70115.1"/>
    <property type="molecule type" value="Genomic_DNA"/>
</dbReference>
<dbReference type="InterPro" id="IPR004869">
    <property type="entry name" value="MMPL_dom"/>
</dbReference>
<sequence length="782" mass="87062">MNNINHIPLSGFFSAFCRCVVRWRWLCLITVAAISIFFLTQLNKIRFDNSSDIWFVDGHPSLAAKARFDRIFGNDEFAYLLFTSDKTPFTPEHFHLMDQLAHALEQGVPYVRQVNWLGNAERIKGRDGEVEIKPFFSQSPRTQAEVDQKLTEALDEPNFANNLISPDKTALTMTLDLNTYPPKEEDLTPQKTIVNAIDAILAEARFAPLKPLVGGPPHYNIRYSELVRRDMGKLFGLVILVQMGLLLFFGRGPRAVVTPLVITTLAVFWTMGTIGLLGFTLNLLSSALPTMLICVSIADSVHLIAAFSHESRQGMTRKENLASAMGEVGLAMMLTSLTTAIGFLAYLTCAVKPYREMGIYVACGVVYAFLLTIVLTPVFYSFGRSPIARKQKSPRKVDFLNRLLDRMLQASLHLVCNRPRAVSIGFILVMVLTFFGYLQVKVESNTAKLLFKGQPLRDTLDEIDRRMGTSITLEFLLDADGEAGIKDPDFMKKLDRLTMAAEANPLVTKADSVSRVVKQMRQAMHDNDPAYYSIPDTADAVAQYLYFYESSGGAAMDRQVGFLSDVVRLSIKCPYFDTAQARQLLEEMQKQVREIFGPEMKVVVSGGMSRYIELNDILYAGQRHSFIAATLAIGIVMMTVLRAVRFGLLSMLPNIFPVFVTMGFLGLVGLYLDVITVSFAGVIIGVAVDDTIHFFTRFKQEFARLGNYKKALAATYFSVGRPIIQTSVLLVIGNAVLLFSSVLGFFKLGLLFGVAFSAALLADLWFAPALILLFHPLGRERA</sequence>